<comment type="caution">
    <text evidence="7">The sequence shown here is derived from an EMBL/GenBank/DDBJ whole genome shotgun (WGS) entry which is preliminary data.</text>
</comment>
<evidence type="ECO:0000313" key="8">
    <source>
        <dbReference type="Proteomes" id="UP001367676"/>
    </source>
</evidence>
<feature type="compositionally biased region" description="Low complexity" evidence="5">
    <location>
        <begin position="31"/>
        <end position="50"/>
    </location>
</feature>
<dbReference type="Proteomes" id="UP001367676">
    <property type="component" value="Unassembled WGS sequence"/>
</dbReference>
<dbReference type="Gene3D" id="3.40.309.10">
    <property type="entry name" value="Aldehyde Dehydrogenase, Chain A, domain 2"/>
    <property type="match status" value="1"/>
</dbReference>
<reference evidence="7 8" key="1">
    <citation type="submission" date="2024-03" db="EMBL/GenBank/DDBJ databases">
        <title>Adaptation during the transition from Ophiocordyceps entomopathogen to insect associate is accompanied by gene loss and intensified selection.</title>
        <authorList>
            <person name="Ward C.M."/>
            <person name="Onetto C.A."/>
            <person name="Borneman A.R."/>
        </authorList>
    </citation>
    <scope>NUCLEOTIDE SEQUENCE [LARGE SCALE GENOMIC DNA]</scope>
    <source>
        <strain evidence="7">AWRI1</strain>
        <tissue evidence="7">Single Adult Female</tissue>
    </source>
</reference>
<dbReference type="CDD" id="cd07141">
    <property type="entry name" value="ALDH_F1AB_F2_RALDH1"/>
    <property type="match status" value="1"/>
</dbReference>
<evidence type="ECO:0000256" key="1">
    <source>
        <dbReference type="ARBA" id="ARBA00009986"/>
    </source>
</evidence>
<dbReference type="EMBL" id="JBBCAQ010000032">
    <property type="protein sequence ID" value="KAK7584334.1"/>
    <property type="molecule type" value="Genomic_DNA"/>
</dbReference>
<dbReference type="InterPro" id="IPR016163">
    <property type="entry name" value="Ald_DH_C"/>
</dbReference>
<dbReference type="AlphaFoldDB" id="A0AAN9TFN7"/>
<dbReference type="InterPro" id="IPR016161">
    <property type="entry name" value="Ald_DH/histidinol_DH"/>
</dbReference>
<evidence type="ECO:0000313" key="7">
    <source>
        <dbReference type="EMBL" id="KAK7584334.1"/>
    </source>
</evidence>
<dbReference type="SUPFAM" id="SSF50729">
    <property type="entry name" value="PH domain-like"/>
    <property type="match status" value="1"/>
</dbReference>
<evidence type="ECO:0000256" key="2">
    <source>
        <dbReference type="ARBA" id="ARBA00023002"/>
    </source>
</evidence>
<feature type="active site" evidence="3">
    <location>
        <position position="685"/>
    </location>
</feature>
<dbReference type="InterPro" id="IPR029510">
    <property type="entry name" value="Ald_DH_CS_GLU"/>
</dbReference>
<dbReference type="Gene3D" id="2.30.29.30">
    <property type="entry name" value="Pleckstrin-homology domain (PH domain)/Phosphotyrosine-binding domain (PTB)"/>
    <property type="match status" value="1"/>
</dbReference>
<dbReference type="Gene3D" id="3.40.605.10">
    <property type="entry name" value="Aldehyde Dehydrogenase, Chain A, domain 1"/>
    <property type="match status" value="1"/>
</dbReference>
<evidence type="ECO:0000259" key="6">
    <source>
        <dbReference type="PROSITE" id="PS50003"/>
    </source>
</evidence>
<protein>
    <recommendedName>
        <fullName evidence="6">PH domain-containing protein</fullName>
    </recommendedName>
</protein>
<dbReference type="InterPro" id="IPR011993">
    <property type="entry name" value="PH-like_dom_sf"/>
</dbReference>
<dbReference type="FunFam" id="3.40.309.10:FF:000001">
    <property type="entry name" value="Mitochondrial aldehyde dehydrogenase 2"/>
    <property type="match status" value="1"/>
</dbReference>
<evidence type="ECO:0000256" key="4">
    <source>
        <dbReference type="RuleBase" id="RU003345"/>
    </source>
</evidence>
<gene>
    <name evidence="7" type="ORF">V9T40_005297</name>
</gene>
<dbReference type="PANTHER" id="PTHR11699">
    <property type="entry name" value="ALDEHYDE DEHYDROGENASE-RELATED"/>
    <property type="match status" value="1"/>
</dbReference>
<dbReference type="FunFam" id="3.40.605.10:FF:000050">
    <property type="entry name" value="Aldehyde dehydrogenase, mitochondrial"/>
    <property type="match status" value="1"/>
</dbReference>
<dbReference type="PROSITE" id="PS00070">
    <property type="entry name" value="ALDEHYDE_DEHYDR_CYS"/>
    <property type="match status" value="1"/>
</dbReference>
<dbReference type="Pfam" id="PF00169">
    <property type="entry name" value="PH"/>
    <property type="match status" value="1"/>
</dbReference>
<comment type="similarity">
    <text evidence="1 4">Belongs to the aldehyde dehydrogenase family.</text>
</comment>
<accession>A0AAN9TFN7</accession>
<feature type="region of interest" description="Disordered" evidence="5">
    <location>
        <begin position="1"/>
        <end position="55"/>
    </location>
</feature>
<evidence type="ECO:0000256" key="3">
    <source>
        <dbReference type="PROSITE-ProRule" id="PRU10007"/>
    </source>
</evidence>
<dbReference type="PROSITE" id="PS00687">
    <property type="entry name" value="ALDEHYDE_DEHYDR_GLU"/>
    <property type="match status" value="1"/>
</dbReference>
<organism evidence="7 8">
    <name type="scientific">Parthenolecanium corni</name>
    <dbReference type="NCBI Taxonomy" id="536013"/>
    <lineage>
        <taxon>Eukaryota</taxon>
        <taxon>Metazoa</taxon>
        <taxon>Ecdysozoa</taxon>
        <taxon>Arthropoda</taxon>
        <taxon>Hexapoda</taxon>
        <taxon>Insecta</taxon>
        <taxon>Pterygota</taxon>
        <taxon>Neoptera</taxon>
        <taxon>Paraneoptera</taxon>
        <taxon>Hemiptera</taxon>
        <taxon>Sternorrhyncha</taxon>
        <taxon>Coccoidea</taxon>
        <taxon>Coccidae</taxon>
        <taxon>Parthenolecanium</taxon>
    </lineage>
</organism>
<sequence length="917" mass="101469">MGARVARSRKKRGRTNRDTESPGECYEELESSWSGSAASSNKSRGYSSSSTLPASSRHQSFSFFFGNSFCDPKNRELSKTCSDPTEFLNDASKRNSILSDSDHSSGKSEDCLEIMSISASAIRYSAVKCGLLVRKEKTLFIEHSKRLWVALLGTTLFVYTSEKDSKPAYSINLEEYKARPISPLQSNKKEFGFEIFCPGKKTYQFFSSSKSDMETWIKAINQSLPLPQTSSIISAMGQALPGDDQIDSKLAECIDKRNYHRDSLRSENMDNPADRELPSIPIYQHYDTPNPVCRAVIPESKFDQLPSRSSTSLSSSPQETFYHSIDESIAEQLARYDYPVRNDPVLKNKENFYRHTYSHEDNFYYNISGQAFEQETRENNNSLSNENLKKSSISVASNALTMLSKIFTHSTSTAYRQSTRTFAALPKPYTSPDIECTDIFINNEWVKSASGKTFKTFNPATGEVITEIAEGDKADVDKAVAAAKEAFKFNGCWRTMDAPKRGLLLQKLADLMERDKVYLASLETLDNGKPFAHAYFGDVAGSIATLRYYAGWADKNHGKVLPMSGNYIAYTRHEPVGVCGQIIPWNFPLLMWSWKIGPAIAMGNTVIMKPAEQTPLTALYCCKLIKEAGFPPGVVNLVPGFGPTAGAAIASHPEVDKVAFTGSTEVGKLIHQMASASNLKRVTLELGGKSPLVVLDDSPVDFAVEEAHTALFFNQGQICSAGSRTFVQESIYDEFVEKSGQRALKRIVGNPFDSNVEQGPQIDEDQLTKIESLVESGKKQGATLVTGGSRLGDRGYFMQPTVFADVKDDMQIAKEEIFGPVQTLIKFKDLDELIERANNTEYGLAAGIFSTNIDKVNYLIQGLRAGSVWVNCYNVFDCPSPFGGYKASGHGREMGEYGLQAYTEVKSVVVKVPAKNS</sequence>
<dbReference type="InterPro" id="IPR016162">
    <property type="entry name" value="Ald_DH_N"/>
</dbReference>
<dbReference type="InterPro" id="IPR016160">
    <property type="entry name" value="Ald_DH_CS_CYS"/>
</dbReference>
<proteinExistence type="inferred from homology"/>
<dbReference type="InterPro" id="IPR015590">
    <property type="entry name" value="Aldehyde_DH_dom"/>
</dbReference>
<keyword evidence="8" id="KW-1185">Reference proteome</keyword>
<feature type="compositionally biased region" description="Basic residues" evidence="5">
    <location>
        <begin position="1"/>
        <end position="14"/>
    </location>
</feature>
<evidence type="ECO:0000256" key="5">
    <source>
        <dbReference type="SAM" id="MobiDB-lite"/>
    </source>
</evidence>
<dbReference type="InterPro" id="IPR001849">
    <property type="entry name" value="PH_domain"/>
</dbReference>
<keyword evidence="2 4" id="KW-0560">Oxidoreductase</keyword>
<name>A0AAN9TFN7_9HEMI</name>
<feature type="domain" description="PH" evidence="6">
    <location>
        <begin position="125"/>
        <end position="225"/>
    </location>
</feature>
<dbReference type="PROSITE" id="PS50003">
    <property type="entry name" value="PH_DOMAIN"/>
    <property type="match status" value="1"/>
</dbReference>
<dbReference type="Pfam" id="PF00171">
    <property type="entry name" value="Aldedh"/>
    <property type="match status" value="1"/>
</dbReference>
<dbReference type="SMART" id="SM00233">
    <property type="entry name" value="PH"/>
    <property type="match status" value="1"/>
</dbReference>
<dbReference type="GO" id="GO:0016620">
    <property type="term" value="F:oxidoreductase activity, acting on the aldehyde or oxo group of donors, NAD or NADP as acceptor"/>
    <property type="evidence" value="ECO:0007669"/>
    <property type="project" value="InterPro"/>
</dbReference>
<dbReference type="SUPFAM" id="SSF53720">
    <property type="entry name" value="ALDH-like"/>
    <property type="match status" value="1"/>
</dbReference>